<dbReference type="GO" id="GO:0005886">
    <property type="term" value="C:plasma membrane"/>
    <property type="evidence" value="ECO:0007669"/>
    <property type="project" value="TreeGrafter"/>
</dbReference>
<feature type="chain" id="PRO_5032748133" evidence="11">
    <location>
        <begin position="23"/>
        <end position="1193"/>
    </location>
</feature>
<dbReference type="CDD" id="cd05819">
    <property type="entry name" value="NHL"/>
    <property type="match status" value="1"/>
</dbReference>
<comment type="caution">
    <text evidence="14">The sequence shown here is derived from an EMBL/GenBank/DDBJ whole genome shotgun (WGS) entry which is preliminary data.</text>
</comment>
<dbReference type="Proteomes" id="UP000663851">
    <property type="component" value="Unassembled WGS sequence"/>
</dbReference>
<evidence type="ECO:0000256" key="6">
    <source>
        <dbReference type="ARBA" id="ARBA00022989"/>
    </source>
</evidence>
<evidence type="ECO:0000259" key="12">
    <source>
        <dbReference type="Pfam" id="PF09825"/>
    </source>
</evidence>
<dbReference type="InterPro" id="IPR013517">
    <property type="entry name" value="FG-GAP"/>
</dbReference>
<dbReference type="InterPro" id="IPR028994">
    <property type="entry name" value="Integrin_alpha_N"/>
</dbReference>
<dbReference type="InterPro" id="IPR019197">
    <property type="entry name" value="Biotin-prot_ligase_N"/>
</dbReference>
<evidence type="ECO:0000313" key="14">
    <source>
        <dbReference type="EMBL" id="CAF4130712.1"/>
    </source>
</evidence>
<feature type="repeat" description="NHL" evidence="9">
    <location>
        <begin position="321"/>
        <end position="358"/>
    </location>
</feature>
<keyword evidence="5" id="KW-0677">Repeat</keyword>
<evidence type="ECO:0000256" key="11">
    <source>
        <dbReference type="SAM" id="SignalP"/>
    </source>
</evidence>
<dbReference type="SUPFAM" id="SSF63829">
    <property type="entry name" value="Calcium-dependent phosphotriesterase"/>
    <property type="match status" value="1"/>
</dbReference>
<dbReference type="Gene3D" id="2.120.10.30">
    <property type="entry name" value="TolB, C-terminal domain"/>
    <property type="match status" value="2"/>
</dbReference>
<evidence type="ECO:0000256" key="10">
    <source>
        <dbReference type="SAM" id="Phobius"/>
    </source>
</evidence>
<evidence type="ECO:0000256" key="9">
    <source>
        <dbReference type="PROSITE-ProRule" id="PRU00504"/>
    </source>
</evidence>
<evidence type="ECO:0000313" key="15">
    <source>
        <dbReference type="Proteomes" id="UP000663851"/>
    </source>
</evidence>
<keyword evidence="6 10" id="KW-1133">Transmembrane helix</keyword>
<organism evidence="14 15">
    <name type="scientific">Rotaria socialis</name>
    <dbReference type="NCBI Taxonomy" id="392032"/>
    <lineage>
        <taxon>Eukaryota</taxon>
        <taxon>Metazoa</taxon>
        <taxon>Spiralia</taxon>
        <taxon>Gnathifera</taxon>
        <taxon>Rotifera</taxon>
        <taxon>Eurotatoria</taxon>
        <taxon>Bdelloidea</taxon>
        <taxon>Philodinida</taxon>
        <taxon>Philodinidae</taxon>
        <taxon>Rotaria</taxon>
    </lineage>
</organism>
<keyword evidence="7 10" id="KW-0472">Membrane</keyword>
<protein>
    <submittedName>
        <fullName evidence="14">Uncharacterized protein</fullName>
    </submittedName>
</protein>
<evidence type="ECO:0000259" key="13">
    <source>
        <dbReference type="Pfam" id="PF23122"/>
    </source>
</evidence>
<feature type="domain" description="Biotin-protein ligase N-terminal" evidence="12">
    <location>
        <begin position="397"/>
        <end position="487"/>
    </location>
</feature>
<feature type="signal peptide" evidence="11">
    <location>
        <begin position="1"/>
        <end position="22"/>
    </location>
</feature>
<feature type="domain" description="T-cell immunomodulatory protein TIP C2" evidence="13">
    <location>
        <begin position="1037"/>
        <end position="1141"/>
    </location>
</feature>
<dbReference type="PROSITE" id="PS51125">
    <property type="entry name" value="NHL"/>
    <property type="match status" value="1"/>
</dbReference>
<keyword evidence="8" id="KW-0325">Glycoprotein</keyword>
<accession>A0A819WS39</accession>
<dbReference type="InterPro" id="IPR057089">
    <property type="entry name" value="C2_TIP"/>
</dbReference>
<dbReference type="InterPro" id="IPR001258">
    <property type="entry name" value="NHL_repeat"/>
</dbReference>
<name>A0A819WS39_9BILA</name>
<keyword evidence="4 11" id="KW-0732">Signal</keyword>
<evidence type="ECO:0000256" key="2">
    <source>
        <dbReference type="ARBA" id="ARBA00006496"/>
    </source>
</evidence>
<evidence type="ECO:0000256" key="4">
    <source>
        <dbReference type="ARBA" id="ARBA00022729"/>
    </source>
</evidence>
<dbReference type="SUPFAM" id="SSF69318">
    <property type="entry name" value="Integrin alpha N-terminal domain"/>
    <property type="match status" value="1"/>
</dbReference>
<evidence type="ECO:0000256" key="8">
    <source>
        <dbReference type="ARBA" id="ARBA00023180"/>
    </source>
</evidence>
<dbReference type="Pfam" id="PF09825">
    <property type="entry name" value="BPL_N"/>
    <property type="match status" value="1"/>
</dbReference>
<dbReference type="Pfam" id="PF23122">
    <property type="entry name" value="C2_ITFG1"/>
    <property type="match status" value="1"/>
</dbReference>
<evidence type="ECO:0000256" key="3">
    <source>
        <dbReference type="ARBA" id="ARBA00022692"/>
    </source>
</evidence>
<dbReference type="Gene3D" id="3.40.50.880">
    <property type="match status" value="1"/>
</dbReference>
<dbReference type="PANTHER" id="PTHR13412:SF0">
    <property type="entry name" value="T-CELL IMMUNOMODULATORY PROTEIN"/>
    <property type="match status" value="1"/>
</dbReference>
<gene>
    <name evidence="14" type="ORF">HFQ381_LOCUS3050</name>
</gene>
<dbReference type="PANTHER" id="PTHR13412">
    <property type="entry name" value="T-CELL IMMUNOMODULATORY PROTEIN HOMOLOG"/>
    <property type="match status" value="1"/>
</dbReference>
<dbReference type="InterPro" id="IPR011042">
    <property type="entry name" value="6-blade_b-propeller_TolB-like"/>
</dbReference>
<evidence type="ECO:0000256" key="1">
    <source>
        <dbReference type="ARBA" id="ARBA00004479"/>
    </source>
</evidence>
<dbReference type="InterPro" id="IPR024881">
    <property type="entry name" value="Tip"/>
</dbReference>
<comment type="subcellular location">
    <subcellularLocation>
        <location evidence="1">Membrane</location>
        <topology evidence="1">Single-pass type I membrane protein</topology>
    </subcellularLocation>
</comment>
<dbReference type="EMBL" id="CAJOBO010000105">
    <property type="protein sequence ID" value="CAF4130712.1"/>
    <property type="molecule type" value="Genomic_DNA"/>
</dbReference>
<keyword evidence="3 10" id="KW-0812">Transmembrane</keyword>
<comment type="similarity">
    <text evidence="2">Belongs to the TIP family.</text>
</comment>
<dbReference type="InterPro" id="IPR029062">
    <property type="entry name" value="Class_I_gatase-like"/>
</dbReference>
<feature type="transmembrane region" description="Helical" evidence="10">
    <location>
        <begin position="1147"/>
        <end position="1169"/>
    </location>
</feature>
<sequence length="1193" mass="132513">MFSILLDCFILVLFSFTVRVKSQSCDGMSQYDRCSRNSACACFHVPGASNTGICTDRYTVTCSELTSCDHSTNNCSQSDHICVHHPQCRDIPVCYPVPNYNKQFCPPITINIPANAKWIQNGVTVAGGNGEGSATNQLNRPHGLFVDDDQTVVIADLGNDRIIQWKNGNATNGEVVVGGNGRGNGLHQLNRPTDVLIDKVSDSLIICEYGNPRVVRWSRRSDTTQGEILIDNIHCRGLAMDDQRYFYVSDVEKDEVRRYQLGEKNGTLVVGGNGLSQLKERRHLVVDQQQNVYVSDERNNRVMKWTKGAKEGIVVAGGQGRGNALTQLNGPKGLFIDTLGTLYVADSANHRVMRWTQGAKQGTVIVGGNGLGPGANQFNSLDASLLELGTLALPIALIYRGPAACHGCSETIADRLRSKYQIIYVGPKEQLDVNKDTLSMAQLYVQPGGGDLDETWPHVRRYASPLRDYVRNGGRYLGTCLGAYLAGTLPGFDLLPGRGQTDQYITSKGALITSEIDTVVPLYWRGILRHVYFQDGTRLMIDRTAAPAEILAVYTNGEIAAAVQNNGKGRVGMVGPHPEADENDMNYENTFRYLLIICFIIHAINGQTKKITKENVFVGHFSNNKKYAIDDCIPLAFGDFNADKIVDIFCRNTKANSIVVMLNDDRSPTSKVQYIANITGIIYDALAADFDGDSKLDLFIIYKTKSDESFYSGGFLWGDRVKLSDLQPITYSFQTIPTTLDANGDSYVELLGMISNDQINFKPACLIFKNRTVYNVETLNNVDDLFPSSTQATVDLNHDLVADLFLTINHNNKPKFRLYELPITKMTLIVEYDPPDDVAICHLSTFADIDADGELEHILPVCMNFDCSDSRIYVRDNNKWYQLPIDFGKDLRFPSKNEFPPPFDQIPISIKVADYNLDGFPDMVAVMKNSSNGNTVSIILQNRACSDANSGNCTYNRTFAPQIDEIYVLAATNTTLAVFFDVLEDGYPDLLVLQGSSKQNFQLIGFQNSLFQDVHFIKVMVLSTFSCDTCSHQRKLPYGNDQPGQSIKMETITILDGIKDNWIQLSAVQMSQSGQLTLELPYVIIGLGATPNFVEKITVAIPPNSQSNQLIRTYTQMIPNSQIVVVPSPLTNPEKWHSKLFITPSRMILHTGIALSVTLVVLSGVLAILQYREKIEDDRERKVQSQRFHYDAL</sequence>
<evidence type="ECO:0000256" key="7">
    <source>
        <dbReference type="ARBA" id="ARBA00023136"/>
    </source>
</evidence>
<dbReference type="AlphaFoldDB" id="A0A819WS39"/>
<dbReference type="SUPFAM" id="SSF52317">
    <property type="entry name" value="Class I glutamine amidotransferase-like"/>
    <property type="match status" value="1"/>
</dbReference>
<proteinExistence type="inferred from homology"/>
<reference evidence="14" key="1">
    <citation type="submission" date="2021-02" db="EMBL/GenBank/DDBJ databases">
        <authorList>
            <person name="Nowell W R."/>
        </authorList>
    </citation>
    <scope>NUCLEOTIDE SEQUENCE</scope>
</reference>
<dbReference type="Gene3D" id="2.130.10.130">
    <property type="entry name" value="Integrin alpha, N-terminal"/>
    <property type="match status" value="1"/>
</dbReference>
<dbReference type="Pfam" id="PF13517">
    <property type="entry name" value="FG-GAP_3"/>
    <property type="match status" value="1"/>
</dbReference>
<evidence type="ECO:0000256" key="5">
    <source>
        <dbReference type="ARBA" id="ARBA00022737"/>
    </source>
</evidence>